<keyword evidence="1" id="KW-0472">Membrane</keyword>
<protein>
    <submittedName>
        <fullName evidence="2">Uncharacterized protein</fullName>
    </submittedName>
</protein>
<accession>A0A6C0AR31</accession>
<sequence>MKFNNTNDGDWGFYVDIEKIDSYVNSNNFTKTKNNLSIIKPRILPYVKSVLSDDLSYSIDIYDYNNDISYEKLYMFDGCENNCNLYTNIWYTLEYYKNKFTKKNITNLLIKVSSTTFATIALTYVVLTIL</sequence>
<evidence type="ECO:0000256" key="1">
    <source>
        <dbReference type="SAM" id="Phobius"/>
    </source>
</evidence>
<dbReference type="EMBL" id="MN740765">
    <property type="protein sequence ID" value="QHS82349.1"/>
    <property type="molecule type" value="Genomic_DNA"/>
</dbReference>
<keyword evidence="1" id="KW-1133">Transmembrane helix</keyword>
<evidence type="ECO:0000313" key="2">
    <source>
        <dbReference type="EMBL" id="QHS82349.1"/>
    </source>
</evidence>
<proteinExistence type="predicted"/>
<feature type="transmembrane region" description="Helical" evidence="1">
    <location>
        <begin position="108"/>
        <end position="127"/>
    </location>
</feature>
<reference evidence="2" key="1">
    <citation type="journal article" date="2020" name="Nature">
        <title>Giant virus diversity and host interactions through global metagenomics.</title>
        <authorList>
            <person name="Schulz F."/>
            <person name="Roux S."/>
            <person name="Paez-Espino D."/>
            <person name="Jungbluth S."/>
            <person name="Walsh D.A."/>
            <person name="Denef V.J."/>
            <person name="McMahon K.D."/>
            <person name="Konstantinidis K.T."/>
            <person name="Eloe-Fadrosh E.A."/>
            <person name="Kyrpides N.C."/>
            <person name="Woyke T."/>
        </authorList>
    </citation>
    <scope>NUCLEOTIDE SEQUENCE</scope>
    <source>
        <strain evidence="2">GVMAG-S-1101165-79</strain>
    </source>
</reference>
<organism evidence="2">
    <name type="scientific">viral metagenome</name>
    <dbReference type="NCBI Taxonomy" id="1070528"/>
    <lineage>
        <taxon>unclassified sequences</taxon>
        <taxon>metagenomes</taxon>
        <taxon>organismal metagenomes</taxon>
    </lineage>
</organism>
<name>A0A6C0AR31_9ZZZZ</name>
<dbReference type="AlphaFoldDB" id="A0A6C0AR31"/>
<keyword evidence="1" id="KW-0812">Transmembrane</keyword>